<evidence type="ECO:0000256" key="3">
    <source>
        <dbReference type="ARBA" id="ARBA00012743"/>
    </source>
</evidence>
<keyword evidence="4 12" id="KW-0436">Ligase</keyword>
<dbReference type="Gene3D" id="3.40.250.10">
    <property type="entry name" value="Rhodanese-like domain"/>
    <property type="match status" value="1"/>
</dbReference>
<dbReference type="SUPFAM" id="SSF53335">
    <property type="entry name" value="S-adenosyl-L-methionine-dependent methyltransferases"/>
    <property type="match status" value="1"/>
</dbReference>
<dbReference type="NCBIfam" id="TIGR00552">
    <property type="entry name" value="nadE"/>
    <property type="match status" value="1"/>
</dbReference>
<evidence type="ECO:0000313" key="13">
    <source>
        <dbReference type="Proteomes" id="UP001217582"/>
    </source>
</evidence>
<protein>
    <recommendedName>
        <fullName evidence="3">NAD(+) synthase (glutamine-hydrolyzing)</fullName>
        <ecNumber evidence="3">6.3.5.1</ecNumber>
    </recommendedName>
    <alternativeName>
        <fullName evidence="8">NAD(+) synthase [glutamine-hydrolyzing]</fullName>
    </alternativeName>
</protein>
<dbReference type="InterPro" id="IPR036526">
    <property type="entry name" value="C-N_Hydrolase_sf"/>
</dbReference>
<sequence>MAPMPLADVWARFLATPNKLCLDLRARAHFDAGHIRHAVCIAGLEALRTRFSTLPPRHVPFLVVCDAHEAERVCAAFVPQERWDIVGVIGVGDAHALSGLHPLAYAPLEDLIRLAASIDAWIEPPTPDIPHLLFTPAAVVSRVVHQLIESRGSDPITLLDLGCGAGRDVTFALVLAQRTSTRRWYATCVDRWRAALERAAQLLADYALLPPTSSTAVCDAIHAADLLDDGHVREIQAREASRPLPLDAWAASCLPRAEYDVVWLIRFWPRACLVTLPSIVAPRGLIVLSHFVHDPDPRIPRRGEPYLREYTSPPIDKRIQRGELRALLDHWDGMYGPHEILDECIERVEDGRPPERLMPRLTVSTCSLNQWALDFDGNRDRIVRSIERAKAAGSTLRIGPELEIPGYGCYDHFLESDTELHSWQVLAEILQSDLTDGILCDVGMPVSHRSVLYNCRIAVMHRRILHIRPKIWLANDGNYREMRFFTPWTRIGETESYDLPDVIRETTGQTHVPIGDALLQAPDAVLGVELCEELFTGASPHIAHALHGADIILNSSGSHHELRKLHRRIELIREATLKLGGVYLYANQRGCDGDRIYYDGCALIALNGEIIAQGDQFGLEDVDVVTATVDLADVRAHRTSKSRGMQAVAPSQWAGHAQPMRIPVPSPLTHKLEDRPHARLSMPIKVRYHAPEEEIALGPACWLWDYVRRSRTQGFLLPLSGGMDSCATAVIVHSMCRLVHAACQQGNEQVITDMHRVCGTPDAWMPASPQALAERLFVTCYMGTTNSSQATRDRAHHLAKAIGSYHYAFDIDTVVSAILRLFSAVTGRSPQFKVHGGSPAENLALQNIQARSRMVLAYLFAQLAPWVQGRSGGLLVLGSANVDESLRGYLTKYDNSSADLNPIGSISKLDLRRFLTHAMTAFDLPVLSLFLEAPPTAELEPITADYVQSDEADMGMTYEELSVLGRLRKLQKCGPYSMFVKLLAMWPSLAPDALAAKVKLFFFEYARNRHKMTTLTPAYHAESYSPDDNRFDLRPFLYPVHFAYQFRRIYELIGRLRP</sequence>
<comment type="pathway">
    <text evidence="1">Cofactor biosynthesis; NAD(+) biosynthesis; NAD(+) from deamido-NAD(+) (L-Gln route): step 1/1.</text>
</comment>
<evidence type="ECO:0000256" key="7">
    <source>
        <dbReference type="ARBA" id="ARBA00023027"/>
    </source>
</evidence>
<dbReference type="FunFam" id="3.40.50.620:FF:000036">
    <property type="entry name" value="Glutamine-dependent NAD(+) synthetase"/>
    <property type="match status" value="1"/>
</dbReference>
<dbReference type="PROSITE" id="PS50206">
    <property type="entry name" value="RHODANESE_3"/>
    <property type="match status" value="1"/>
</dbReference>
<dbReference type="InterPro" id="IPR014445">
    <property type="entry name" value="Gln-dep_NAD_synthase"/>
</dbReference>
<dbReference type="PANTHER" id="PTHR23090:SF9">
    <property type="entry name" value="GLUTAMINE-DEPENDENT NAD(+) SYNTHETASE"/>
    <property type="match status" value="1"/>
</dbReference>
<dbReference type="EMBL" id="CP119918">
    <property type="protein sequence ID" value="WFD15734.1"/>
    <property type="molecule type" value="Genomic_DNA"/>
</dbReference>
<comment type="catalytic activity">
    <reaction evidence="9">
        <text>deamido-NAD(+) + L-glutamine + ATP + H2O = L-glutamate + AMP + diphosphate + NAD(+) + H(+)</text>
        <dbReference type="Rhea" id="RHEA:24384"/>
        <dbReference type="ChEBI" id="CHEBI:15377"/>
        <dbReference type="ChEBI" id="CHEBI:15378"/>
        <dbReference type="ChEBI" id="CHEBI:29985"/>
        <dbReference type="ChEBI" id="CHEBI:30616"/>
        <dbReference type="ChEBI" id="CHEBI:33019"/>
        <dbReference type="ChEBI" id="CHEBI:57540"/>
        <dbReference type="ChEBI" id="CHEBI:58359"/>
        <dbReference type="ChEBI" id="CHEBI:58437"/>
        <dbReference type="ChEBI" id="CHEBI:456215"/>
        <dbReference type="EC" id="6.3.5.1"/>
    </reaction>
</comment>
<evidence type="ECO:0000313" key="12">
    <source>
        <dbReference type="EMBL" id="WFD15734.1"/>
    </source>
</evidence>
<dbReference type="InterPro" id="IPR036873">
    <property type="entry name" value="Rhodanese-like_dom_sf"/>
</dbReference>
<feature type="domain" description="Rhodanese" evidence="10">
    <location>
        <begin position="15"/>
        <end position="130"/>
    </location>
</feature>
<dbReference type="InterPro" id="IPR014729">
    <property type="entry name" value="Rossmann-like_a/b/a_fold"/>
</dbReference>
<dbReference type="GO" id="GO:0005524">
    <property type="term" value="F:ATP binding"/>
    <property type="evidence" value="ECO:0007669"/>
    <property type="project" value="UniProtKB-KW"/>
</dbReference>
<proteinExistence type="inferred from homology"/>
<evidence type="ECO:0000256" key="2">
    <source>
        <dbReference type="ARBA" id="ARBA00007145"/>
    </source>
</evidence>
<keyword evidence="13" id="KW-1185">Reference proteome</keyword>
<reference evidence="12 13" key="1">
    <citation type="submission" date="2023-03" db="EMBL/GenBank/DDBJ databases">
        <title>Mating type loci evolution in Malassezia.</title>
        <authorList>
            <person name="Coelho M.A."/>
        </authorList>
    </citation>
    <scope>NUCLEOTIDE SEQUENCE [LARGE SCALE GENOMIC DNA]</scope>
    <source>
        <strain evidence="12 13">CBS 13387</strain>
    </source>
</reference>
<dbReference type="PROSITE" id="PS50263">
    <property type="entry name" value="CN_HYDROLASE"/>
    <property type="match status" value="1"/>
</dbReference>
<dbReference type="InterPro" id="IPR003010">
    <property type="entry name" value="C-N_Hydrolase"/>
</dbReference>
<comment type="similarity">
    <text evidence="2">In the C-terminal section; belongs to the NAD synthetase family.</text>
</comment>
<gene>
    <name evidence="12" type="primary">QNS1</name>
    <name evidence="12" type="ORF">MARU1_001756</name>
</gene>
<dbReference type="CDD" id="cd00553">
    <property type="entry name" value="NAD_synthase"/>
    <property type="match status" value="1"/>
</dbReference>
<dbReference type="GO" id="GO:0005737">
    <property type="term" value="C:cytoplasm"/>
    <property type="evidence" value="ECO:0007669"/>
    <property type="project" value="InterPro"/>
</dbReference>
<dbReference type="SUPFAM" id="SSF52821">
    <property type="entry name" value="Rhodanese/Cell cycle control phosphatase"/>
    <property type="match status" value="1"/>
</dbReference>
<dbReference type="Gene3D" id="3.40.50.620">
    <property type="entry name" value="HUPs"/>
    <property type="match status" value="1"/>
</dbReference>
<dbReference type="Proteomes" id="UP001217582">
    <property type="component" value="Chromosome 3"/>
</dbReference>
<dbReference type="PANTHER" id="PTHR23090">
    <property type="entry name" value="NH 3 /GLUTAMINE-DEPENDENT NAD + SYNTHETASE"/>
    <property type="match status" value="1"/>
</dbReference>
<keyword evidence="7" id="KW-0520">NAD</keyword>
<evidence type="ECO:0000259" key="10">
    <source>
        <dbReference type="PROSITE" id="PS50206"/>
    </source>
</evidence>
<dbReference type="InterPro" id="IPR003694">
    <property type="entry name" value="NAD_synthase"/>
</dbReference>
<organism evidence="12 13">
    <name type="scientific">Malassezia arunalokei</name>
    <dbReference type="NCBI Taxonomy" id="1514897"/>
    <lineage>
        <taxon>Eukaryota</taxon>
        <taxon>Fungi</taxon>
        <taxon>Dikarya</taxon>
        <taxon>Basidiomycota</taxon>
        <taxon>Ustilaginomycotina</taxon>
        <taxon>Malasseziomycetes</taxon>
        <taxon>Malasseziales</taxon>
        <taxon>Malasseziaceae</taxon>
        <taxon>Malassezia</taxon>
    </lineage>
</organism>
<evidence type="ECO:0000256" key="4">
    <source>
        <dbReference type="ARBA" id="ARBA00022598"/>
    </source>
</evidence>
<dbReference type="HAMAP" id="MF_02090">
    <property type="entry name" value="NadE_glutamine_dep"/>
    <property type="match status" value="1"/>
</dbReference>
<dbReference type="EC" id="6.3.5.1" evidence="3"/>
<dbReference type="Gene3D" id="3.60.110.10">
    <property type="entry name" value="Carbon-nitrogen hydrolase"/>
    <property type="match status" value="1"/>
</dbReference>
<dbReference type="InterPro" id="IPR022310">
    <property type="entry name" value="NAD/GMP_synthase"/>
</dbReference>
<dbReference type="FunFam" id="3.60.110.10:FF:000003">
    <property type="entry name" value="Glutamine-dependent NAD(+) synthetase"/>
    <property type="match status" value="1"/>
</dbReference>
<evidence type="ECO:0000256" key="9">
    <source>
        <dbReference type="ARBA" id="ARBA00052340"/>
    </source>
</evidence>
<dbReference type="CDD" id="cd07570">
    <property type="entry name" value="GAT_Gln-NAD-synth"/>
    <property type="match status" value="1"/>
</dbReference>
<evidence type="ECO:0000256" key="6">
    <source>
        <dbReference type="ARBA" id="ARBA00022840"/>
    </source>
</evidence>
<keyword evidence="6" id="KW-0067">ATP-binding</keyword>
<evidence type="ECO:0000256" key="5">
    <source>
        <dbReference type="ARBA" id="ARBA00022741"/>
    </source>
</evidence>
<evidence type="ECO:0000259" key="11">
    <source>
        <dbReference type="PROSITE" id="PS50263"/>
    </source>
</evidence>
<dbReference type="SUPFAM" id="SSF56317">
    <property type="entry name" value="Carbon-nitrogen hydrolase"/>
    <property type="match status" value="1"/>
</dbReference>
<dbReference type="SUPFAM" id="SSF52402">
    <property type="entry name" value="Adenine nucleotide alpha hydrolases-like"/>
    <property type="match status" value="1"/>
</dbReference>
<dbReference type="GO" id="GO:0004359">
    <property type="term" value="F:glutaminase activity"/>
    <property type="evidence" value="ECO:0007669"/>
    <property type="project" value="InterPro"/>
</dbReference>
<feature type="domain" description="CN hydrolase" evidence="11">
    <location>
        <begin position="361"/>
        <end position="631"/>
    </location>
</feature>
<dbReference type="Gene3D" id="3.40.50.150">
    <property type="entry name" value="Vaccinia Virus protein VP39"/>
    <property type="match status" value="1"/>
</dbReference>
<dbReference type="InterPro" id="IPR001763">
    <property type="entry name" value="Rhodanese-like_dom"/>
</dbReference>
<keyword evidence="5" id="KW-0547">Nucleotide-binding</keyword>
<evidence type="ECO:0000256" key="8">
    <source>
        <dbReference type="ARBA" id="ARBA00030681"/>
    </source>
</evidence>
<dbReference type="GO" id="GO:0003952">
    <property type="term" value="F:NAD+ synthase (glutamine-hydrolyzing) activity"/>
    <property type="evidence" value="ECO:0007669"/>
    <property type="project" value="UniProtKB-EC"/>
</dbReference>
<evidence type="ECO:0000256" key="1">
    <source>
        <dbReference type="ARBA" id="ARBA00005188"/>
    </source>
</evidence>
<name>A0AAJ5Z0F0_9BASI</name>
<dbReference type="Pfam" id="PF02540">
    <property type="entry name" value="NAD_synthase"/>
    <property type="match status" value="1"/>
</dbReference>
<accession>A0AAJ5Z0F0</accession>
<dbReference type="Pfam" id="PF00795">
    <property type="entry name" value="CN_hydrolase"/>
    <property type="match status" value="1"/>
</dbReference>
<dbReference type="AlphaFoldDB" id="A0AAJ5Z0F0"/>
<dbReference type="InterPro" id="IPR029063">
    <property type="entry name" value="SAM-dependent_MTases_sf"/>
</dbReference>
<dbReference type="GO" id="GO:0009435">
    <property type="term" value="P:NAD+ biosynthetic process"/>
    <property type="evidence" value="ECO:0007669"/>
    <property type="project" value="InterPro"/>
</dbReference>